<feature type="coiled-coil region" evidence="2">
    <location>
        <begin position="42"/>
        <end position="76"/>
    </location>
</feature>
<evidence type="ECO:0000256" key="1">
    <source>
        <dbReference type="ARBA" id="ARBA00009108"/>
    </source>
</evidence>
<dbReference type="RefSeq" id="WP_073009435.1">
    <property type="nucleotide sequence ID" value="NZ_FQZO01000006.1"/>
</dbReference>
<accession>A0A1M6KKZ9</accession>
<comment type="similarity">
    <text evidence="1">Belongs to the UPF0749 family.</text>
</comment>
<dbReference type="STRING" id="1121298.SAMN05444401_3399"/>
<protein>
    <submittedName>
        <fullName evidence="3">Uncharacterized conserved protein YlxW, UPF0749 family</fullName>
    </submittedName>
</protein>
<proteinExistence type="inferred from homology"/>
<dbReference type="AlphaFoldDB" id="A0A1M6KKZ9"/>
<organism evidence="3 4">
    <name type="scientific">Clostridium amylolyticum</name>
    <dbReference type="NCBI Taxonomy" id="1121298"/>
    <lineage>
        <taxon>Bacteria</taxon>
        <taxon>Bacillati</taxon>
        <taxon>Bacillota</taxon>
        <taxon>Clostridia</taxon>
        <taxon>Eubacteriales</taxon>
        <taxon>Clostridiaceae</taxon>
        <taxon>Clostridium</taxon>
    </lineage>
</organism>
<sequence>MIKIKSQISLAFVCAILGFLLSYQFRILNSKDQEIVTNNYDRTDIVAEVDQLKKQKEDIQKKNDELSKQLKKYEEAATTEGTATKEIKKELDETRMIIGTDDVVGPGIVLNLTPKSQVFSNDMHYLTDTELVYIINELNFSGAEAISINDKRISLQTGIKSSSNNNYILINDERISPKEKIVIKAIGDKTNLYSALTFNGALDFQALSSYDKKYEKVDEIKILKYNKIPKYEFMKPVK</sequence>
<name>A0A1M6KKZ9_9CLOT</name>
<evidence type="ECO:0000256" key="2">
    <source>
        <dbReference type="SAM" id="Coils"/>
    </source>
</evidence>
<dbReference type="EMBL" id="FQZO01000006">
    <property type="protein sequence ID" value="SHJ59511.1"/>
    <property type="molecule type" value="Genomic_DNA"/>
</dbReference>
<dbReference type="PANTHER" id="PTHR37313">
    <property type="entry name" value="UPF0749 PROTEIN RV1825"/>
    <property type="match status" value="1"/>
</dbReference>
<dbReference type="InterPro" id="IPR010273">
    <property type="entry name" value="DUF881"/>
</dbReference>
<dbReference type="Gene3D" id="3.30.70.1880">
    <property type="entry name" value="Protein of unknown function DUF881"/>
    <property type="match status" value="1"/>
</dbReference>
<keyword evidence="4" id="KW-1185">Reference proteome</keyword>
<dbReference type="PANTHER" id="PTHR37313:SF2">
    <property type="entry name" value="UPF0749 PROTEIN YLXX"/>
    <property type="match status" value="1"/>
</dbReference>
<dbReference type="OrthoDB" id="9776196at2"/>
<gene>
    <name evidence="3" type="ORF">SAMN05444401_3399</name>
</gene>
<keyword evidence="2" id="KW-0175">Coiled coil</keyword>
<evidence type="ECO:0000313" key="4">
    <source>
        <dbReference type="Proteomes" id="UP000184080"/>
    </source>
</evidence>
<evidence type="ECO:0000313" key="3">
    <source>
        <dbReference type="EMBL" id="SHJ59511.1"/>
    </source>
</evidence>
<dbReference type="Pfam" id="PF05949">
    <property type="entry name" value="DUF881"/>
    <property type="match status" value="1"/>
</dbReference>
<dbReference type="Proteomes" id="UP000184080">
    <property type="component" value="Unassembled WGS sequence"/>
</dbReference>
<reference evidence="3 4" key="1">
    <citation type="submission" date="2016-11" db="EMBL/GenBank/DDBJ databases">
        <authorList>
            <person name="Jaros S."/>
            <person name="Januszkiewicz K."/>
            <person name="Wedrychowicz H."/>
        </authorList>
    </citation>
    <scope>NUCLEOTIDE SEQUENCE [LARGE SCALE GENOMIC DNA]</scope>
    <source>
        <strain evidence="3 4">DSM 21864</strain>
    </source>
</reference>